<dbReference type="Proteomes" id="UP001165269">
    <property type="component" value="Unassembled WGS sequence"/>
</dbReference>
<proteinExistence type="predicted"/>
<comment type="caution">
    <text evidence="1">The sequence shown here is derived from an EMBL/GenBank/DDBJ whole genome shotgun (WGS) entry which is preliminary data.</text>
</comment>
<evidence type="ECO:0000313" key="1">
    <source>
        <dbReference type="EMBL" id="MCI3278548.1"/>
    </source>
</evidence>
<dbReference type="GO" id="GO:0004497">
    <property type="term" value="F:monooxygenase activity"/>
    <property type="evidence" value="ECO:0007669"/>
    <property type="project" value="UniProtKB-KW"/>
</dbReference>
<keyword evidence="1" id="KW-0560">Oxidoreductase</keyword>
<evidence type="ECO:0000313" key="2">
    <source>
        <dbReference type="Proteomes" id="UP001165269"/>
    </source>
</evidence>
<accession>A0ABS9YMR3</accession>
<keyword evidence="1" id="KW-0503">Monooxygenase</keyword>
<name>A0ABS9YMR3_9ACTN</name>
<dbReference type="EMBL" id="JALDAY010000019">
    <property type="protein sequence ID" value="MCI3278548.1"/>
    <property type="molecule type" value="Genomic_DNA"/>
</dbReference>
<reference evidence="1" key="1">
    <citation type="submission" date="2022-03" db="EMBL/GenBank/DDBJ databases">
        <title>Streptomyces 7R015 and 7R016 isolated from Barleria lupulina in Thailand.</title>
        <authorList>
            <person name="Kanchanasin P."/>
            <person name="Phongsopitanun W."/>
            <person name="Tanasupawat S."/>
        </authorList>
    </citation>
    <scope>NUCLEOTIDE SEQUENCE</scope>
    <source>
        <strain evidence="1">7R015</strain>
    </source>
</reference>
<gene>
    <name evidence="1" type="ORF">MQP27_46540</name>
</gene>
<dbReference type="RefSeq" id="WP_242777276.1">
    <property type="nucleotide sequence ID" value="NZ_JALDAY010000019.1"/>
</dbReference>
<sequence>MTDIRVHPATPPDIDRADLGAVFMSHWYVTGEEEGRAVLDEIADAWEQASRPDGLLSFSCYLSTGSEHFTVMTYAQWARPGSHRSFVQGLPVAAARVEAVEYALHRSVLPAPQAGPPAAIVIASFDVDGPERQRYIVSSVTDNIEKSPRDEQTGLIASHFHVSVDGTRVINFAEWTSDEEHVAFLEGATRHRSLRLATDTPGVRPIGFTRYHLYRAIGS</sequence>
<dbReference type="Gene3D" id="3.30.70.100">
    <property type="match status" value="2"/>
</dbReference>
<dbReference type="SUPFAM" id="SSF54909">
    <property type="entry name" value="Dimeric alpha+beta barrel"/>
    <property type="match status" value="1"/>
</dbReference>
<dbReference type="InterPro" id="IPR011008">
    <property type="entry name" value="Dimeric_a/b-barrel"/>
</dbReference>
<organism evidence="1 2">
    <name type="scientific">Streptomyces cylindrosporus</name>
    <dbReference type="NCBI Taxonomy" id="2927583"/>
    <lineage>
        <taxon>Bacteria</taxon>
        <taxon>Bacillati</taxon>
        <taxon>Actinomycetota</taxon>
        <taxon>Actinomycetes</taxon>
        <taxon>Kitasatosporales</taxon>
        <taxon>Streptomycetaceae</taxon>
        <taxon>Streptomyces</taxon>
    </lineage>
</organism>
<keyword evidence="2" id="KW-1185">Reference proteome</keyword>
<protein>
    <submittedName>
        <fullName evidence="1">Antibiotic biosynthesis monooxygenase</fullName>
    </submittedName>
</protein>